<feature type="compositionally biased region" description="Basic and acidic residues" evidence="1">
    <location>
        <begin position="165"/>
        <end position="192"/>
    </location>
</feature>
<accession>A0AAV2NJC3</accession>
<feature type="region of interest" description="Disordered" evidence="1">
    <location>
        <begin position="1"/>
        <end position="23"/>
    </location>
</feature>
<name>A0AAV2NJC3_9HYME</name>
<sequence length="203" mass="22206">MSHHATRIETTRASAHPSSSAAKALDPLCTRAKSIALTTHTVGCERKKDPAPGAAESVGVPKSRISSQSACCVNTDWTRPGVARSRLRPIFTDYSPCPPDREPVRGTAADDDFSVTRQLVLPVRCESSRGAPIRSTREWSHRNNALLGFPVDGLKTTMIEEIHRGTRGIELRDLETTRAPEGDSRSSKEETHPSISRVLESLR</sequence>
<proteinExistence type="predicted"/>
<evidence type="ECO:0000256" key="1">
    <source>
        <dbReference type="SAM" id="MobiDB-lite"/>
    </source>
</evidence>
<feature type="region of interest" description="Disordered" evidence="1">
    <location>
        <begin position="165"/>
        <end position="203"/>
    </location>
</feature>
<feature type="compositionally biased region" description="Basic and acidic residues" evidence="1">
    <location>
        <begin position="1"/>
        <end position="10"/>
    </location>
</feature>
<reference evidence="2" key="1">
    <citation type="submission" date="2024-04" db="EMBL/GenBank/DDBJ databases">
        <authorList>
            <consortium name="Molecular Ecology Group"/>
        </authorList>
    </citation>
    <scope>NUCLEOTIDE SEQUENCE</scope>
</reference>
<keyword evidence="3" id="KW-1185">Reference proteome</keyword>
<gene>
    <name evidence="2" type="ORF">LPLAT_LOCUS6302</name>
</gene>
<organism evidence="2 3">
    <name type="scientific">Lasius platythorax</name>
    <dbReference type="NCBI Taxonomy" id="488582"/>
    <lineage>
        <taxon>Eukaryota</taxon>
        <taxon>Metazoa</taxon>
        <taxon>Ecdysozoa</taxon>
        <taxon>Arthropoda</taxon>
        <taxon>Hexapoda</taxon>
        <taxon>Insecta</taxon>
        <taxon>Pterygota</taxon>
        <taxon>Neoptera</taxon>
        <taxon>Endopterygota</taxon>
        <taxon>Hymenoptera</taxon>
        <taxon>Apocrita</taxon>
        <taxon>Aculeata</taxon>
        <taxon>Formicoidea</taxon>
        <taxon>Formicidae</taxon>
        <taxon>Formicinae</taxon>
        <taxon>Lasius</taxon>
        <taxon>Lasius</taxon>
    </lineage>
</organism>
<dbReference type="EMBL" id="OZ034825">
    <property type="protein sequence ID" value="CAL1680244.1"/>
    <property type="molecule type" value="Genomic_DNA"/>
</dbReference>
<feature type="compositionally biased region" description="Low complexity" evidence="1">
    <location>
        <begin position="13"/>
        <end position="23"/>
    </location>
</feature>
<dbReference type="AlphaFoldDB" id="A0AAV2NJC3"/>
<evidence type="ECO:0000313" key="3">
    <source>
        <dbReference type="Proteomes" id="UP001497644"/>
    </source>
</evidence>
<evidence type="ECO:0000313" key="2">
    <source>
        <dbReference type="EMBL" id="CAL1680244.1"/>
    </source>
</evidence>
<dbReference type="Proteomes" id="UP001497644">
    <property type="component" value="Chromosome 2"/>
</dbReference>
<protein>
    <submittedName>
        <fullName evidence="2">Uncharacterized protein</fullName>
    </submittedName>
</protein>